<dbReference type="PANTHER" id="PTHR43194:SF2">
    <property type="entry name" value="PEROXISOMAL MEMBRANE PROTEIN LPX1"/>
    <property type="match status" value="1"/>
</dbReference>
<dbReference type="InterPro" id="IPR000073">
    <property type="entry name" value="AB_hydrolase_1"/>
</dbReference>
<proteinExistence type="predicted"/>
<dbReference type="Pfam" id="PF12697">
    <property type="entry name" value="Abhydrolase_6"/>
    <property type="match status" value="1"/>
</dbReference>
<dbReference type="Gene3D" id="3.40.50.1820">
    <property type="entry name" value="alpha/beta hydrolase"/>
    <property type="match status" value="1"/>
</dbReference>
<keyword evidence="2" id="KW-0378">Hydrolase</keyword>
<dbReference type="SUPFAM" id="SSF53474">
    <property type="entry name" value="alpha/beta-Hydrolases"/>
    <property type="match status" value="1"/>
</dbReference>
<evidence type="ECO:0000313" key="3">
    <source>
        <dbReference type="Proteomes" id="UP000634476"/>
    </source>
</evidence>
<dbReference type="EMBL" id="BOOK01000052">
    <property type="protein sequence ID" value="GII04640.1"/>
    <property type="molecule type" value="Genomic_DNA"/>
</dbReference>
<comment type="caution">
    <text evidence="2">The sequence shown here is derived from an EMBL/GenBank/DDBJ whole genome shotgun (WGS) entry which is preliminary data.</text>
</comment>
<name>A0A8J3T499_9ACTN</name>
<dbReference type="PANTHER" id="PTHR43194">
    <property type="entry name" value="HYDROLASE ALPHA/BETA FOLD FAMILY"/>
    <property type="match status" value="1"/>
</dbReference>
<evidence type="ECO:0000313" key="2">
    <source>
        <dbReference type="EMBL" id="GII04640.1"/>
    </source>
</evidence>
<protein>
    <submittedName>
        <fullName evidence="2">Alpha/beta hydrolase</fullName>
    </submittedName>
</protein>
<accession>A0A8J3T499</accession>
<dbReference type="RefSeq" id="WP_203878875.1">
    <property type="nucleotide sequence ID" value="NZ_BOOK01000052.1"/>
</dbReference>
<keyword evidence="3" id="KW-1185">Reference proteome</keyword>
<feature type="domain" description="AB hydrolase-1" evidence="1">
    <location>
        <begin position="24"/>
        <end position="250"/>
    </location>
</feature>
<dbReference type="GO" id="GO:0016787">
    <property type="term" value="F:hydrolase activity"/>
    <property type="evidence" value="ECO:0007669"/>
    <property type="project" value="UniProtKB-KW"/>
</dbReference>
<organism evidence="2 3">
    <name type="scientific">Planobispora takensis</name>
    <dbReference type="NCBI Taxonomy" id="1367882"/>
    <lineage>
        <taxon>Bacteria</taxon>
        <taxon>Bacillati</taxon>
        <taxon>Actinomycetota</taxon>
        <taxon>Actinomycetes</taxon>
        <taxon>Streptosporangiales</taxon>
        <taxon>Streptosporangiaceae</taxon>
        <taxon>Planobispora</taxon>
    </lineage>
</organism>
<reference evidence="2" key="1">
    <citation type="submission" date="2021-01" db="EMBL/GenBank/DDBJ databases">
        <title>Whole genome shotgun sequence of Planobispora takensis NBRC 109077.</title>
        <authorList>
            <person name="Komaki H."/>
            <person name="Tamura T."/>
        </authorList>
    </citation>
    <scope>NUCLEOTIDE SEQUENCE</scope>
    <source>
        <strain evidence="2">NBRC 109077</strain>
    </source>
</reference>
<dbReference type="Proteomes" id="UP000634476">
    <property type="component" value="Unassembled WGS sequence"/>
</dbReference>
<sequence length="257" mass="27393">MPRITSGDGVELHYLDEGSGPVTVLVHGYGAPAAGWAPQQSALVAAGRRVLAFDRRSHGESGNPAYGRRMARHGADLAEFLDALDVRDALLVGASMGANVIWAYIDLFGTGRVRGVVSVDQTPKMINTGDWSHGFYGLTPQNAGTFFDHGIPATGRGNPPYTEEIAALVAASPGPAPETRPLLRDHAFQDWRDVVERAEVPILFLAGRDSQFWPCGHASAAAALNPKATATVIDDCGHVVTSDQPERLSEELVAFAR</sequence>
<gene>
    <name evidence="2" type="ORF">Pta02_66480</name>
</gene>
<evidence type="ECO:0000259" key="1">
    <source>
        <dbReference type="Pfam" id="PF12697"/>
    </source>
</evidence>
<dbReference type="InterPro" id="IPR029058">
    <property type="entry name" value="AB_hydrolase_fold"/>
</dbReference>
<dbReference type="InterPro" id="IPR050228">
    <property type="entry name" value="Carboxylesterase_BioH"/>
</dbReference>
<dbReference type="AlphaFoldDB" id="A0A8J3T499"/>